<feature type="domain" description="Aminoglycoside phosphotransferase" evidence="1">
    <location>
        <begin position="70"/>
        <end position="272"/>
    </location>
</feature>
<dbReference type="InterPro" id="IPR011009">
    <property type="entry name" value="Kinase-like_dom_sf"/>
</dbReference>
<sequence length="292" mass="33254">MTDWTSVPIPFFRTASQLPAPLPSEKDILESKTPLRCDAFYRSVVAVGPHFVVKHGVGITEIEGQNLLFLERLSNPHVAVPKLYAMYKLSNGHLCLVMERLPGESLEALWPSLEEEEKTTICHKLRDAFNFLRTLPSSGYYGGIGRTRIPDHLFNDREANKAVCGPFASETEFTSGLVLNLNAISQVNLGYLDFKVDFYRRHLNTMLSGHSPAFSHGDLQRKNILVLRQASSLEVGLVDWEAAGWYPSYWEYSILFSAMQWKDDWPKWLEQIVDPWPSEGAVLRGIHQDIWF</sequence>
<dbReference type="Proteomes" id="UP000447873">
    <property type="component" value="Unassembled WGS sequence"/>
</dbReference>
<evidence type="ECO:0000313" key="3">
    <source>
        <dbReference type="EMBL" id="KAE9967374.1"/>
    </source>
</evidence>
<evidence type="ECO:0000313" key="4">
    <source>
        <dbReference type="EMBL" id="KAE9983133.1"/>
    </source>
</evidence>
<protein>
    <recommendedName>
        <fullName evidence="1">Aminoglycoside phosphotransferase domain-containing protein</fullName>
    </recommendedName>
</protein>
<dbReference type="Pfam" id="PF01636">
    <property type="entry name" value="APH"/>
    <property type="match status" value="1"/>
</dbReference>
<dbReference type="EMBL" id="WNWS01000461">
    <property type="protein sequence ID" value="KAE9967374.1"/>
    <property type="molecule type" value="Genomic_DNA"/>
</dbReference>
<dbReference type="Proteomes" id="UP000433883">
    <property type="component" value="Unassembled WGS sequence"/>
</dbReference>
<gene>
    <name evidence="2" type="ORF">BLS_009067</name>
    <name evidence="4" type="ORF">EG327_005601</name>
    <name evidence="3" type="ORF">EG328_008267</name>
</gene>
<comment type="caution">
    <text evidence="4">The sequence shown here is derived from an EMBL/GenBank/DDBJ whole genome shotgun (WGS) entry which is preliminary data.</text>
</comment>
<dbReference type="EMBL" id="WNWR01000323">
    <property type="protein sequence ID" value="KAE9983133.1"/>
    <property type="molecule type" value="Genomic_DNA"/>
</dbReference>
<dbReference type="EMBL" id="WNWQ01000800">
    <property type="protein sequence ID" value="KAE9963683.1"/>
    <property type="molecule type" value="Genomic_DNA"/>
</dbReference>
<evidence type="ECO:0000259" key="1">
    <source>
        <dbReference type="Pfam" id="PF01636"/>
    </source>
</evidence>
<dbReference type="PANTHER" id="PTHR21310:SF48">
    <property type="entry name" value="AMINOGLYCOSIDE PHOSPHOTRANSFERASE DOMAIN-CONTAINING PROTEIN"/>
    <property type="match status" value="1"/>
</dbReference>
<dbReference type="Proteomes" id="UP000490939">
    <property type="component" value="Unassembled WGS sequence"/>
</dbReference>
<name>A0A8H3V9L6_VENIN</name>
<evidence type="ECO:0000313" key="6">
    <source>
        <dbReference type="Proteomes" id="UP000490939"/>
    </source>
</evidence>
<dbReference type="Gene3D" id="3.90.1200.10">
    <property type="match status" value="1"/>
</dbReference>
<dbReference type="InterPro" id="IPR002575">
    <property type="entry name" value="Aminoglycoside_PTrfase"/>
</dbReference>
<dbReference type="PANTHER" id="PTHR21310">
    <property type="entry name" value="AMINOGLYCOSIDE PHOSPHOTRANSFERASE-RELATED-RELATED"/>
    <property type="match status" value="1"/>
</dbReference>
<proteinExistence type="predicted"/>
<keyword evidence="6" id="KW-1185">Reference proteome</keyword>
<dbReference type="SUPFAM" id="SSF56112">
    <property type="entry name" value="Protein kinase-like (PK-like)"/>
    <property type="match status" value="1"/>
</dbReference>
<dbReference type="AlphaFoldDB" id="A0A8H3V9L6"/>
<accession>A0A8H3V9L6</accession>
<evidence type="ECO:0000313" key="2">
    <source>
        <dbReference type="EMBL" id="KAE9963683.1"/>
    </source>
</evidence>
<organism evidence="4 6">
    <name type="scientific">Venturia inaequalis</name>
    <name type="common">Apple scab fungus</name>
    <dbReference type="NCBI Taxonomy" id="5025"/>
    <lineage>
        <taxon>Eukaryota</taxon>
        <taxon>Fungi</taxon>
        <taxon>Dikarya</taxon>
        <taxon>Ascomycota</taxon>
        <taxon>Pezizomycotina</taxon>
        <taxon>Dothideomycetes</taxon>
        <taxon>Pleosporomycetidae</taxon>
        <taxon>Venturiales</taxon>
        <taxon>Venturiaceae</taxon>
        <taxon>Venturia</taxon>
    </lineage>
</organism>
<reference evidence="4 6" key="1">
    <citation type="submission" date="2019-07" db="EMBL/GenBank/DDBJ databases">
        <title>Venturia inaequalis Genome Resource.</title>
        <authorList>
            <person name="Lichtner F.J."/>
        </authorList>
    </citation>
    <scope>NUCLEOTIDE SEQUENCE [LARGE SCALE GENOMIC DNA]</scope>
    <source>
        <strain evidence="3 5">120213</strain>
        <strain evidence="2">Bline_iso_100314</strain>
        <strain evidence="4 6">DMI_063113</strain>
    </source>
</reference>
<dbReference type="InterPro" id="IPR051678">
    <property type="entry name" value="AGP_Transferase"/>
</dbReference>
<evidence type="ECO:0000313" key="5">
    <source>
        <dbReference type="Proteomes" id="UP000447873"/>
    </source>
</evidence>